<protein>
    <submittedName>
        <fullName evidence="2">Uncharacterized protein</fullName>
    </submittedName>
</protein>
<evidence type="ECO:0000313" key="3">
    <source>
        <dbReference type="Proteomes" id="UP000223968"/>
    </source>
</evidence>
<accession>A0A2B7XQF0</accession>
<proteinExistence type="predicted"/>
<dbReference type="AlphaFoldDB" id="A0A2B7XQF0"/>
<sequence length="193" mass="21689">MTFDLPEGDLRRSATESKRVHDHNAKWALGFRPLPVEWMGPARKEPGTTRSRPARPESHHSKGSCKINRFQTQNLITKKNDANKSHFNYVVDQFINEEHNNSDSSADENVPEPCEAADDPNVFYSFDAPTGPSQGADILGVALARAVKKFETKETEKLAREYEFVAFEDPASHGGDGYTADDDDFEFINRTDL</sequence>
<evidence type="ECO:0000256" key="1">
    <source>
        <dbReference type="SAM" id="MobiDB-lite"/>
    </source>
</evidence>
<comment type="caution">
    <text evidence="2">The sequence shown here is derived from an EMBL/GenBank/DDBJ whole genome shotgun (WGS) entry which is preliminary data.</text>
</comment>
<organism evidence="2 3">
    <name type="scientific">Helicocarpus griseus UAMH5409</name>
    <dbReference type="NCBI Taxonomy" id="1447875"/>
    <lineage>
        <taxon>Eukaryota</taxon>
        <taxon>Fungi</taxon>
        <taxon>Dikarya</taxon>
        <taxon>Ascomycota</taxon>
        <taxon>Pezizomycotina</taxon>
        <taxon>Eurotiomycetes</taxon>
        <taxon>Eurotiomycetidae</taxon>
        <taxon>Onygenales</taxon>
        <taxon>Ajellomycetaceae</taxon>
        <taxon>Helicocarpus</taxon>
    </lineage>
</organism>
<dbReference type="EMBL" id="PDNB01000083">
    <property type="protein sequence ID" value="PGH10727.1"/>
    <property type="molecule type" value="Genomic_DNA"/>
</dbReference>
<gene>
    <name evidence="2" type="ORF">AJ79_05318</name>
</gene>
<name>A0A2B7XQF0_9EURO</name>
<feature type="region of interest" description="Disordered" evidence="1">
    <location>
        <begin position="1"/>
        <end position="68"/>
    </location>
</feature>
<dbReference type="Proteomes" id="UP000223968">
    <property type="component" value="Unassembled WGS sequence"/>
</dbReference>
<feature type="compositionally biased region" description="Basic and acidic residues" evidence="1">
    <location>
        <begin position="8"/>
        <end position="25"/>
    </location>
</feature>
<keyword evidence="3" id="KW-1185">Reference proteome</keyword>
<evidence type="ECO:0000313" key="2">
    <source>
        <dbReference type="EMBL" id="PGH10727.1"/>
    </source>
</evidence>
<reference evidence="2 3" key="1">
    <citation type="submission" date="2017-10" db="EMBL/GenBank/DDBJ databases">
        <title>Comparative genomics in systemic dimorphic fungi from Ajellomycetaceae.</title>
        <authorList>
            <person name="Munoz J.F."/>
            <person name="Mcewen J.G."/>
            <person name="Clay O.K."/>
            <person name="Cuomo C.A."/>
        </authorList>
    </citation>
    <scope>NUCLEOTIDE SEQUENCE [LARGE SCALE GENOMIC DNA]</scope>
    <source>
        <strain evidence="2 3">UAMH5409</strain>
    </source>
</reference>
<dbReference type="OrthoDB" id="5153521at2759"/>